<proteinExistence type="predicted"/>
<dbReference type="InterPro" id="IPR018247">
    <property type="entry name" value="EF_Hand_1_Ca_BS"/>
</dbReference>
<dbReference type="AlphaFoldDB" id="A0A5C6CER8"/>
<keyword evidence="1" id="KW-0472">Membrane</keyword>
<sequence length="421" mass="44598">MLSIFKRHLKRPALKIAVVWAPLPAFISAALFVSLLSGLVLETRAELIATDHFLGGIPGDPLLGEYDLTAFKNQLRRGNANGGGQDPTVAGFVDPWSGNVTSGSLGVAQWTAELDPLGSEFPYQLGGRTRFAGVDNLQRRVQRALSPYTASDTYYISLGAQVLTDELDLDGFVGIGFTNIGATVSETDANLISGNSLRGLLIGAAGDGVSGTDYVVRHVGSSGTVQNDILLDNIIQNIPETTSPYLRHTIVKLEFNDDPGNLNGNSKLTIWQDPTNVTTEAAASASVTPLVFRTFALDTNADLTHLTLTGIDYSKAASFDEPRLGTTWEDVVGGSADFDGDGDVDGADFLTWQRGFGATTGALRSEGDANSDGAIDQTDLNYWTSGYGSAAVVPVTMAVPEPASLVLLLFGVPALSRILRR</sequence>
<dbReference type="EMBL" id="SJPS01000009">
    <property type="protein sequence ID" value="TWU21796.1"/>
    <property type="molecule type" value="Genomic_DNA"/>
</dbReference>
<comment type="caution">
    <text evidence="2">The sequence shown here is derived from an EMBL/GenBank/DDBJ whole genome shotgun (WGS) entry which is preliminary data.</text>
</comment>
<name>A0A5C6CER8_9BACT</name>
<keyword evidence="1" id="KW-0812">Transmembrane</keyword>
<evidence type="ECO:0008006" key="4">
    <source>
        <dbReference type="Google" id="ProtNLM"/>
    </source>
</evidence>
<dbReference type="Proteomes" id="UP000318437">
    <property type="component" value="Unassembled WGS sequence"/>
</dbReference>
<dbReference type="PROSITE" id="PS00018">
    <property type="entry name" value="EF_HAND_1"/>
    <property type="match status" value="2"/>
</dbReference>
<dbReference type="OrthoDB" id="261116at2"/>
<keyword evidence="1" id="KW-1133">Transmembrane helix</keyword>
<dbReference type="Gene3D" id="1.10.1330.10">
    <property type="entry name" value="Dockerin domain"/>
    <property type="match status" value="1"/>
</dbReference>
<dbReference type="InterPro" id="IPR036439">
    <property type="entry name" value="Dockerin_dom_sf"/>
</dbReference>
<evidence type="ECO:0000313" key="2">
    <source>
        <dbReference type="EMBL" id="TWU21796.1"/>
    </source>
</evidence>
<dbReference type="RefSeq" id="WP_146452744.1">
    <property type="nucleotide sequence ID" value="NZ_SJPS01000009.1"/>
</dbReference>
<accession>A0A5C6CER8</accession>
<reference evidence="2 3" key="1">
    <citation type="submission" date="2019-02" db="EMBL/GenBank/DDBJ databases">
        <title>Deep-cultivation of Planctomycetes and their phenomic and genomic characterization uncovers novel biology.</title>
        <authorList>
            <person name="Wiegand S."/>
            <person name="Jogler M."/>
            <person name="Boedeker C."/>
            <person name="Pinto D."/>
            <person name="Vollmers J."/>
            <person name="Rivas-Marin E."/>
            <person name="Kohn T."/>
            <person name="Peeters S.H."/>
            <person name="Heuer A."/>
            <person name="Rast P."/>
            <person name="Oberbeckmann S."/>
            <person name="Bunk B."/>
            <person name="Jeske O."/>
            <person name="Meyerdierks A."/>
            <person name="Storesund J.E."/>
            <person name="Kallscheuer N."/>
            <person name="Luecker S."/>
            <person name="Lage O.M."/>
            <person name="Pohl T."/>
            <person name="Merkel B.J."/>
            <person name="Hornburger P."/>
            <person name="Mueller R.-W."/>
            <person name="Bruemmer F."/>
            <person name="Labrenz M."/>
            <person name="Spormann A.M."/>
            <person name="Op Den Camp H."/>
            <person name="Overmann J."/>
            <person name="Amann R."/>
            <person name="Jetten M.S.M."/>
            <person name="Mascher T."/>
            <person name="Medema M.H."/>
            <person name="Devos D.P."/>
            <person name="Kaster A.-K."/>
            <person name="Ovreas L."/>
            <person name="Rohde M."/>
            <person name="Galperin M.Y."/>
            <person name="Jogler C."/>
        </authorList>
    </citation>
    <scope>NUCLEOTIDE SEQUENCE [LARGE SCALE GENOMIC DNA]</scope>
    <source>
        <strain evidence="2 3">Pla144</strain>
    </source>
</reference>
<organism evidence="2 3">
    <name type="scientific">Bythopirellula polymerisocia</name>
    <dbReference type="NCBI Taxonomy" id="2528003"/>
    <lineage>
        <taxon>Bacteria</taxon>
        <taxon>Pseudomonadati</taxon>
        <taxon>Planctomycetota</taxon>
        <taxon>Planctomycetia</taxon>
        <taxon>Pirellulales</taxon>
        <taxon>Lacipirellulaceae</taxon>
        <taxon>Bythopirellula</taxon>
    </lineage>
</organism>
<feature type="transmembrane region" description="Helical" evidence="1">
    <location>
        <begin position="12"/>
        <end position="41"/>
    </location>
</feature>
<protein>
    <recommendedName>
        <fullName evidence="4">PEP-CTERM protein-sorting domain-containing protein</fullName>
    </recommendedName>
</protein>
<evidence type="ECO:0000256" key="1">
    <source>
        <dbReference type="SAM" id="Phobius"/>
    </source>
</evidence>
<gene>
    <name evidence="2" type="ORF">Pla144_44920</name>
</gene>
<keyword evidence="3" id="KW-1185">Reference proteome</keyword>
<evidence type="ECO:0000313" key="3">
    <source>
        <dbReference type="Proteomes" id="UP000318437"/>
    </source>
</evidence>
<dbReference type="GO" id="GO:0000272">
    <property type="term" value="P:polysaccharide catabolic process"/>
    <property type="evidence" value="ECO:0007669"/>
    <property type="project" value="InterPro"/>
</dbReference>